<dbReference type="Proteomes" id="UP000184164">
    <property type="component" value="Unassembled WGS sequence"/>
</dbReference>
<dbReference type="GO" id="GO:0004519">
    <property type="term" value="F:endonuclease activity"/>
    <property type="evidence" value="ECO:0007669"/>
    <property type="project" value="UniProtKB-KW"/>
</dbReference>
<dbReference type="AlphaFoldDB" id="A0A1M5GD09"/>
<organism evidence="2 3">
    <name type="scientific">Mariniphaga anaerophila</name>
    <dbReference type="NCBI Taxonomy" id="1484053"/>
    <lineage>
        <taxon>Bacteria</taxon>
        <taxon>Pseudomonadati</taxon>
        <taxon>Bacteroidota</taxon>
        <taxon>Bacteroidia</taxon>
        <taxon>Marinilabiliales</taxon>
        <taxon>Prolixibacteraceae</taxon>
        <taxon>Mariniphaga</taxon>
    </lineage>
</organism>
<reference evidence="2 3" key="1">
    <citation type="submission" date="2016-11" db="EMBL/GenBank/DDBJ databases">
        <authorList>
            <person name="Jaros S."/>
            <person name="Januszkiewicz K."/>
            <person name="Wedrychowicz H."/>
        </authorList>
    </citation>
    <scope>NUCLEOTIDE SEQUENCE [LARGE SCALE GENOMIC DNA]</scope>
    <source>
        <strain evidence="2 3">DSM 26910</strain>
    </source>
</reference>
<dbReference type="InterPro" id="IPR036691">
    <property type="entry name" value="Endo/exonu/phosph_ase_sf"/>
</dbReference>
<gene>
    <name evidence="2" type="ORF">SAMN05444274_11917</name>
</gene>
<dbReference type="EMBL" id="FQUM01000019">
    <property type="protein sequence ID" value="SHG01576.1"/>
    <property type="molecule type" value="Genomic_DNA"/>
</dbReference>
<feature type="domain" description="Endonuclease/exonuclease/phosphatase" evidence="1">
    <location>
        <begin position="40"/>
        <end position="266"/>
    </location>
</feature>
<dbReference type="PANTHER" id="PTHR14859:SF15">
    <property type="entry name" value="ENDONUCLEASE_EXONUCLEASE_PHOSPHATASE DOMAIN-CONTAINING PROTEIN"/>
    <property type="match status" value="1"/>
</dbReference>
<proteinExistence type="predicted"/>
<dbReference type="STRING" id="1484053.SAMN05444274_11917"/>
<keyword evidence="2" id="KW-0378">Hydrolase</keyword>
<keyword evidence="2" id="KW-0269">Exonuclease</keyword>
<keyword evidence="2" id="KW-0255">Endonuclease</keyword>
<evidence type="ECO:0000313" key="2">
    <source>
        <dbReference type="EMBL" id="SHG01576.1"/>
    </source>
</evidence>
<keyword evidence="3" id="KW-1185">Reference proteome</keyword>
<dbReference type="Gene3D" id="3.60.10.10">
    <property type="entry name" value="Endonuclease/exonuclease/phosphatase"/>
    <property type="match status" value="1"/>
</dbReference>
<dbReference type="InterPro" id="IPR005135">
    <property type="entry name" value="Endo/exonuclease/phosphatase"/>
</dbReference>
<evidence type="ECO:0000259" key="1">
    <source>
        <dbReference type="Pfam" id="PF03372"/>
    </source>
</evidence>
<dbReference type="GO" id="GO:0006506">
    <property type="term" value="P:GPI anchor biosynthetic process"/>
    <property type="evidence" value="ECO:0007669"/>
    <property type="project" value="TreeGrafter"/>
</dbReference>
<protein>
    <submittedName>
        <fullName evidence="2">Metal-dependent hydrolase, endonuclease/exonuclease/phosphatase family</fullName>
    </submittedName>
</protein>
<dbReference type="PANTHER" id="PTHR14859">
    <property type="entry name" value="CALCOFLUOR WHITE HYPERSENSITIVE PROTEIN PRECURSOR"/>
    <property type="match status" value="1"/>
</dbReference>
<name>A0A1M5GD09_9BACT</name>
<sequence length="276" mass="30798">MRAMKLLLTGGFLFFVVSSIARIPAFSESCGEGNDILKLMTYNIRIAHPPSKGWSETDLPAVAKVIADAKPDLVALQEVDAFTERSGKAVHQARELAEMTGLNYFFAKAIDRSEGDYGVAVLSRFPIVEARGYRLPVRDSLKSEIRALAVVKARLPDGSIVVFCSAHLDQLADEDRLLQSETMVDILNGYSDYPVILGADLNMTPENPVMDYLQENFDVGCTRCPLTFPSVNPNRTIDYFLFNQKAKGNFNLTEYKTIKEEYASDHLPIEVVLRKH</sequence>
<keyword evidence="2" id="KW-0540">Nuclease</keyword>
<evidence type="ECO:0000313" key="3">
    <source>
        <dbReference type="Proteomes" id="UP000184164"/>
    </source>
</evidence>
<accession>A0A1M5GD09</accession>
<dbReference type="GO" id="GO:0016020">
    <property type="term" value="C:membrane"/>
    <property type="evidence" value="ECO:0007669"/>
    <property type="project" value="GOC"/>
</dbReference>
<dbReference type="InterPro" id="IPR051916">
    <property type="entry name" value="GPI-anchor_lipid_remodeler"/>
</dbReference>
<dbReference type="Pfam" id="PF03372">
    <property type="entry name" value="Exo_endo_phos"/>
    <property type="match status" value="1"/>
</dbReference>
<dbReference type="SUPFAM" id="SSF56219">
    <property type="entry name" value="DNase I-like"/>
    <property type="match status" value="1"/>
</dbReference>
<dbReference type="GO" id="GO:0004527">
    <property type="term" value="F:exonuclease activity"/>
    <property type="evidence" value="ECO:0007669"/>
    <property type="project" value="UniProtKB-KW"/>
</dbReference>